<dbReference type="EMBL" id="QHCT01000004">
    <property type="protein sequence ID" value="RHX89043.1"/>
    <property type="molecule type" value="Genomic_DNA"/>
</dbReference>
<proteinExistence type="predicted"/>
<evidence type="ECO:0000259" key="1">
    <source>
        <dbReference type="Pfam" id="PF13643"/>
    </source>
</evidence>
<name>A0A396Z4G5_9LEPT</name>
<protein>
    <recommendedName>
        <fullName evidence="1">DUF4145 domain-containing protein</fullName>
    </recommendedName>
</protein>
<dbReference type="Pfam" id="PF13643">
    <property type="entry name" value="DUF4145"/>
    <property type="match status" value="1"/>
</dbReference>
<gene>
    <name evidence="2" type="ORF">DLM75_14345</name>
</gene>
<sequence length="195" mass="22970">MAQDKTGENILLMALGGLIGVAMAQPKNEEKIKLQQFNSYQEEFNHYLSLRNHFFEFLSSREKYFQFQNFLKEVRKKNLKIRVIKKSQILIKDKILQSLMREAQTAFLYDMPRATVILSSTALEYILQKKYNSVSFNEAIEKLYSEKLIRKPHYHFLHGLRSERNEHVHEAPADYNIDDAEMILNLTISLLDILL</sequence>
<dbReference type="Proteomes" id="UP000265798">
    <property type="component" value="Unassembled WGS sequence"/>
</dbReference>
<evidence type="ECO:0000313" key="2">
    <source>
        <dbReference type="EMBL" id="RHX89043.1"/>
    </source>
</evidence>
<feature type="domain" description="DUF4145" evidence="1">
    <location>
        <begin position="102"/>
        <end position="185"/>
    </location>
</feature>
<comment type="caution">
    <text evidence="2">The sequence shown here is derived from an EMBL/GenBank/DDBJ whole genome shotgun (WGS) entry which is preliminary data.</text>
</comment>
<dbReference type="AlphaFoldDB" id="A0A396Z4G5"/>
<evidence type="ECO:0000313" key="3">
    <source>
        <dbReference type="Proteomes" id="UP000265798"/>
    </source>
</evidence>
<dbReference type="RefSeq" id="WP_118969210.1">
    <property type="nucleotide sequence ID" value="NZ_QHCT01000004.1"/>
</dbReference>
<organism evidence="2 3">
    <name type="scientific">Leptospira stimsonii</name>
    <dbReference type="NCBI Taxonomy" id="2202203"/>
    <lineage>
        <taxon>Bacteria</taxon>
        <taxon>Pseudomonadati</taxon>
        <taxon>Spirochaetota</taxon>
        <taxon>Spirochaetia</taxon>
        <taxon>Leptospirales</taxon>
        <taxon>Leptospiraceae</taxon>
        <taxon>Leptospira</taxon>
    </lineage>
</organism>
<dbReference type="InterPro" id="IPR025285">
    <property type="entry name" value="DUF4145"/>
</dbReference>
<accession>A0A396Z4G5</accession>
<reference evidence="3" key="1">
    <citation type="submission" date="2018-05" db="EMBL/GenBank/DDBJ databases">
        <title>Leptospira yasudae sp. nov. and Leptospira stimsonii sp. nov., two pathogenic species of the genus Leptospira isolated from environmental sources.</title>
        <authorList>
            <person name="Casanovas-Massana A."/>
            <person name="Hamond C."/>
            <person name="Santos L.A."/>
            <person name="Hacker K.P."/>
            <person name="Balassiano I."/>
            <person name="Medeiros M.A."/>
            <person name="Reis M.G."/>
            <person name="Ko A.I."/>
            <person name="Wunder E.A."/>
        </authorList>
    </citation>
    <scope>NUCLEOTIDE SEQUENCE [LARGE SCALE GENOMIC DNA]</scope>
    <source>
        <strain evidence="3">Yale</strain>
    </source>
</reference>